<evidence type="ECO:0000256" key="2">
    <source>
        <dbReference type="ARBA" id="ARBA00012980"/>
    </source>
</evidence>
<feature type="binding site" evidence="11">
    <location>
        <begin position="14"/>
        <end position="21"/>
    </location>
    <ligand>
        <name>ATP</name>
        <dbReference type="ChEBI" id="CHEBI:30616"/>
    </ligand>
</feature>
<organism evidence="14 15">
    <name type="scientific">Limnochorda pilosa</name>
    <dbReference type="NCBI Taxonomy" id="1555112"/>
    <lineage>
        <taxon>Bacteria</taxon>
        <taxon>Bacillati</taxon>
        <taxon>Bacillota</taxon>
        <taxon>Limnochordia</taxon>
        <taxon>Limnochordales</taxon>
        <taxon>Limnochordaceae</taxon>
        <taxon>Limnochorda</taxon>
    </lineage>
</organism>
<reference evidence="15" key="1">
    <citation type="submission" date="2015-07" db="EMBL/GenBank/DDBJ databases">
        <title>Complete genome sequence and phylogenetic analysis of Limnochorda pilosa.</title>
        <authorList>
            <person name="Watanabe M."/>
            <person name="Kojima H."/>
            <person name="Fukui M."/>
        </authorList>
    </citation>
    <scope>NUCLEOTIDE SEQUENCE [LARGE SCALE GENOMIC DNA]</scope>
    <source>
        <strain evidence="15">HC45</strain>
    </source>
</reference>
<dbReference type="PANTHER" id="PTHR10344">
    <property type="entry name" value="THYMIDYLATE KINASE"/>
    <property type="match status" value="1"/>
</dbReference>
<dbReference type="InterPro" id="IPR018095">
    <property type="entry name" value="Thymidylate_kin_CS"/>
</dbReference>
<evidence type="ECO:0000256" key="8">
    <source>
        <dbReference type="ARBA" id="ARBA00022840"/>
    </source>
</evidence>
<accession>A0A0K2SPH4</accession>
<dbReference type="Proteomes" id="UP000065807">
    <property type="component" value="Chromosome"/>
</dbReference>
<dbReference type="GO" id="GO:0006227">
    <property type="term" value="P:dUDP biosynthetic process"/>
    <property type="evidence" value="ECO:0007669"/>
    <property type="project" value="TreeGrafter"/>
</dbReference>
<dbReference type="STRING" id="1555112.LIP_3183"/>
<dbReference type="EC" id="2.7.4.9" evidence="2 11"/>
<keyword evidence="5 11" id="KW-0545">Nucleotide biosynthesis</keyword>
<keyword evidence="15" id="KW-1185">Reference proteome</keyword>
<evidence type="ECO:0000313" key="15">
    <source>
        <dbReference type="Proteomes" id="UP000065807"/>
    </source>
</evidence>
<evidence type="ECO:0000256" key="1">
    <source>
        <dbReference type="ARBA" id="ARBA00009776"/>
    </source>
</evidence>
<dbReference type="GO" id="GO:0005524">
    <property type="term" value="F:ATP binding"/>
    <property type="evidence" value="ECO:0007669"/>
    <property type="project" value="UniProtKB-UniRule"/>
</dbReference>
<protein>
    <recommendedName>
        <fullName evidence="3 11">Thymidylate kinase</fullName>
        <ecNumber evidence="2 11">2.7.4.9</ecNumber>
    </recommendedName>
    <alternativeName>
        <fullName evidence="11">dTMP kinase</fullName>
    </alternativeName>
</protein>
<gene>
    <name evidence="11" type="primary">tmk</name>
    <name evidence="14" type="ORF">LIP_3183</name>
</gene>
<dbReference type="GO" id="GO:0005829">
    <property type="term" value="C:cytosol"/>
    <property type="evidence" value="ECO:0007669"/>
    <property type="project" value="TreeGrafter"/>
</dbReference>
<evidence type="ECO:0000256" key="6">
    <source>
        <dbReference type="ARBA" id="ARBA00022741"/>
    </source>
</evidence>
<dbReference type="AlphaFoldDB" id="A0A0K2SPH4"/>
<evidence type="ECO:0000256" key="7">
    <source>
        <dbReference type="ARBA" id="ARBA00022777"/>
    </source>
</evidence>
<evidence type="ECO:0000256" key="4">
    <source>
        <dbReference type="ARBA" id="ARBA00022679"/>
    </source>
</evidence>
<feature type="region of interest" description="Disordered" evidence="12">
    <location>
        <begin position="151"/>
        <end position="178"/>
    </location>
</feature>
<comment type="catalytic activity">
    <reaction evidence="9 11">
        <text>dTMP + ATP = dTDP + ADP</text>
        <dbReference type="Rhea" id="RHEA:13517"/>
        <dbReference type="ChEBI" id="CHEBI:30616"/>
        <dbReference type="ChEBI" id="CHEBI:58369"/>
        <dbReference type="ChEBI" id="CHEBI:63528"/>
        <dbReference type="ChEBI" id="CHEBI:456216"/>
        <dbReference type="EC" id="2.7.4.9"/>
    </reaction>
</comment>
<dbReference type="EMBL" id="AP014924">
    <property type="protein sequence ID" value="BAS29006.1"/>
    <property type="molecule type" value="Genomic_DNA"/>
</dbReference>
<keyword evidence="4 11" id="KW-0808">Transferase</keyword>
<dbReference type="InterPro" id="IPR039430">
    <property type="entry name" value="Thymidylate_kin-like_dom"/>
</dbReference>
<proteinExistence type="inferred from homology"/>
<comment type="similarity">
    <text evidence="1 11">Belongs to the thymidylate kinase family.</text>
</comment>
<name>A0A0K2SPH4_LIMPI</name>
<keyword evidence="8 11" id="KW-0067">ATP-binding</keyword>
<dbReference type="FunFam" id="3.40.50.300:FF:000225">
    <property type="entry name" value="Thymidylate kinase"/>
    <property type="match status" value="1"/>
</dbReference>
<keyword evidence="7 11" id="KW-0418">Kinase</keyword>
<dbReference type="SUPFAM" id="SSF52540">
    <property type="entry name" value="P-loop containing nucleoside triphosphate hydrolases"/>
    <property type="match status" value="1"/>
</dbReference>
<dbReference type="OrthoDB" id="9774907at2"/>
<dbReference type="InterPro" id="IPR018094">
    <property type="entry name" value="Thymidylate_kinase"/>
</dbReference>
<dbReference type="PROSITE" id="PS01331">
    <property type="entry name" value="THYMIDYLATE_KINASE"/>
    <property type="match status" value="1"/>
</dbReference>
<dbReference type="GO" id="GO:0006235">
    <property type="term" value="P:dTTP biosynthetic process"/>
    <property type="evidence" value="ECO:0007669"/>
    <property type="project" value="UniProtKB-UniRule"/>
</dbReference>
<dbReference type="KEGG" id="lpil:LIP_3183"/>
<dbReference type="InterPro" id="IPR027417">
    <property type="entry name" value="P-loop_NTPase"/>
</dbReference>
<dbReference type="CDD" id="cd01672">
    <property type="entry name" value="TMPK"/>
    <property type="match status" value="1"/>
</dbReference>
<comment type="function">
    <text evidence="10 11">Phosphorylation of dTMP to form dTDP in both de novo and salvage pathways of dTTP synthesis.</text>
</comment>
<dbReference type="NCBIfam" id="TIGR00041">
    <property type="entry name" value="DTMP_kinase"/>
    <property type="match status" value="1"/>
</dbReference>
<feature type="region of interest" description="Disordered" evidence="12">
    <location>
        <begin position="1"/>
        <end position="20"/>
    </location>
</feature>
<reference evidence="15" key="2">
    <citation type="journal article" date="2016" name="Int. J. Syst. Evol. Microbiol.">
        <title>Complete genome sequence and cell structure of Limnochorda pilosa, a Gram-negative spore-former within the phylum Firmicutes.</title>
        <authorList>
            <person name="Watanabe M."/>
            <person name="Kojima H."/>
            <person name="Fukui M."/>
        </authorList>
    </citation>
    <scope>NUCLEOTIDE SEQUENCE [LARGE SCALE GENOMIC DNA]</scope>
    <source>
        <strain evidence="15">HC45</strain>
    </source>
</reference>
<dbReference type="Gene3D" id="3.40.50.300">
    <property type="entry name" value="P-loop containing nucleotide triphosphate hydrolases"/>
    <property type="match status" value="1"/>
</dbReference>
<evidence type="ECO:0000256" key="11">
    <source>
        <dbReference type="HAMAP-Rule" id="MF_00165"/>
    </source>
</evidence>
<dbReference type="GO" id="GO:0004798">
    <property type="term" value="F:dTMP kinase activity"/>
    <property type="evidence" value="ECO:0007669"/>
    <property type="project" value="UniProtKB-UniRule"/>
</dbReference>
<dbReference type="Pfam" id="PF02223">
    <property type="entry name" value="Thymidylate_kin"/>
    <property type="match status" value="1"/>
</dbReference>
<evidence type="ECO:0000256" key="12">
    <source>
        <dbReference type="SAM" id="MobiDB-lite"/>
    </source>
</evidence>
<evidence type="ECO:0000259" key="13">
    <source>
        <dbReference type="Pfam" id="PF02223"/>
    </source>
</evidence>
<keyword evidence="6 11" id="KW-0547">Nucleotide-binding</keyword>
<evidence type="ECO:0000256" key="3">
    <source>
        <dbReference type="ARBA" id="ARBA00017144"/>
    </source>
</evidence>
<evidence type="ECO:0000256" key="5">
    <source>
        <dbReference type="ARBA" id="ARBA00022727"/>
    </source>
</evidence>
<feature type="domain" description="Thymidylate kinase-like" evidence="13">
    <location>
        <begin position="12"/>
        <end position="218"/>
    </location>
</feature>
<dbReference type="PATRIC" id="fig|1555112.3.peg.3228"/>
<dbReference type="GO" id="GO:0006233">
    <property type="term" value="P:dTDP biosynthetic process"/>
    <property type="evidence" value="ECO:0007669"/>
    <property type="project" value="InterPro"/>
</dbReference>
<evidence type="ECO:0000256" key="9">
    <source>
        <dbReference type="ARBA" id="ARBA00048743"/>
    </source>
</evidence>
<dbReference type="PANTHER" id="PTHR10344:SF4">
    <property type="entry name" value="UMP-CMP KINASE 2, MITOCHONDRIAL"/>
    <property type="match status" value="1"/>
</dbReference>
<dbReference type="RefSeq" id="WP_068140183.1">
    <property type="nucleotide sequence ID" value="NZ_AP014924.1"/>
</dbReference>
<evidence type="ECO:0000313" key="14">
    <source>
        <dbReference type="EMBL" id="BAS29006.1"/>
    </source>
</evidence>
<evidence type="ECO:0000256" key="10">
    <source>
        <dbReference type="ARBA" id="ARBA00057735"/>
    </source>
</evidence>
<dbReference type="HAMAP" id="MF_00165">
    <property type="entry name" value="Thymidylate_kinase"/>
    <property type="match status" value="1"/>
</dbReference>
<sequence length="235" mass="25636">MGSGRRGTFITFEGPDGSGKTTHAHALARTLRGRGLQVVETYEPGGTPLGAHLREILLGRGQAGAGDLAPVPMAEMLLLAADRAQHVERVIRPALEEGAWVICDRYVDSSLVYQGYAADLDLEHVRWVNRWATRGLVPDLTFLLDPGPSGALAGRAPRHGAGPQHTRPGTPPPDRFEDRGDAFWQRVREGYLAVWRDEPDRVHRIETAGRDPQAVAREILDLIVSRGLLPGEGRA</sequence>